<evidence type="ECO:0000256" key="5">
    <source>
        <dbReference type="ARBA" id="ARBA00022840"/>
    </source>
</evidence>
<dbReference type="EMBL" id="CDML01000012">
    <property type="protein sequence ID" value="CRF40762.1"/>
    <property type="molecule type" value="Genomic_DNA"/>
</dbReference>
<evidence type="ECO:0000313" key="13">
    <source>
        <dbReference type="EMBL" id="CRF40762.1"/>
    </source>
</evidence>
<keyword evidence="9 10" id="KW-0131">Cell cycle</keyword>
<evidence type="ECO:0000313" key="18">
    <source>
        <dbReference type="Proteomes" id="UP000045175"/>
    </source>
</evidence>
<comment type="PTM">
    <text evidence="9">Carboxylation is probably crucial for Mg(2+) binding and, consequently, for the gamma-phosphate positioning of ATP.</text>
</comment>
<dbReference type="Proteomes" id="UP000045175">
    <property type="component" value="Unassembled WGS sequence"/>
</dbReference>
<dbReference type="GO" id="GO:0004326">
    <property type="term" value="F:tetrahydrofolylpolyglutamate synthase activity"/>
    <property type="evidence" value="ECO:0007669"/>
    <property type="project" value="InterPro"/>
</dbReference>
<evidence type="ECO:0000256" key="3">
    <source>
        <dbReference type="ARBA" id="ARBA00022598"/>
    </source>
</evidence>
<dbReference type="STRING" id="1578720.HAL011_05250"/>
<feature type="binding site" evidence="9">
    <location>
        <position position="418"/>
    </location>
    <ligand>
        <name>meso-2,6-diaminopimelate</name>
        <dbReference type="ChEBI" id="CHEBI:57791"/>
    </ligand>
</feature>
<dbReference type="EMBL" id="CDMH01000030">
    <property type="protein sequence ID" value="CRF42468.1"/>
    <property type="molecule type" value="Genomic_DNA"/>
</dbReference>
<feature type="binding site" evidence="9">
    <location>
        <begin position="73"/>
        <end position="79"/>
    </location>
    <ligand>
        <name>ATP</name>
        <dbReference type="ChEBI" id="CHEBI:30616"/>
    </ligand>
</feature>
<sequence length="444" mass="49168">MSYPYALTFKNQHFTHLSEDTRKLNAHTLLVQTPSNAPFVQAHLAKEPKTPTIHALELYGLLNLSLKIVGVTGTNGKTTTASCIYSLLLDLGHACALLGTRGFFISDRRVKEKGLTTPTLLELYMDLAQAQAEGVAYFVMEVSSHAIAQERILGLEFVARVHTNITSDHLDYHKDLETYRAVKNSFFQGEGLKIINRDDPFVRFNPINAYGYGLEHKTHLSTDAYSLHPSLSAHLSFKPTPRAPAENALLHSPLIGRHNLYNLLGAVLCVRLITDRPLSDICACVPNFLGVKGRLEVVRTSPLVVVDFAHTADGFTQIFNSFAGQKIKVVFGAGGDRDQSKRPLMGQVATKHALKTYITSDNPRSENPLDIIKDILEGIPESKRPSVVVEADRQSAIELALSELREDEILLILGKGDENMQIIGSTLHPFDDCQVVRAFYKDKT</sequence>
<dbReference type="NCBIfam" id="TIGR01085">
    <property type="entry name" value="murE"/>
    <property type="match status" value="1"/>
</dbReference>
<dbReference type="Proteomes" id="UP000038622">
    <property type="component" value="Unassembled WGS sequence"/>
</dbReference>
<feature type="domain" description="Mur ligase central" evidence="12">
    <location>
        <begin position="71"/>
        <end position="269"/>
    </location>
</feature>
<feature type="binding site" evidence="9">
    <location>
        <position position="151"/>
    </location>
    <ligand>
        <name>UDP-N-acetyl-alpha-D-muramoyl-L-alanyl-D-glutamate</name>
        <dbReference type="ChEBI" id="CHEBI:83900"/>
    </ligand>
</feature>
<dbReference type="GO" id="GO:0008765">
    <property type="term" value="F:UDP-N-acetylmuramoylalanyl-D-glutamate-2,6-diaminopimelate ligase activity"/>
    <property type="evidence" value="ECO:0007669"/>
    <property type="project" value="UniProtKB-UniRule"/>
</dbReference>
<keyword evidence="8 9" id="KW-0961">Cell wall biogenesis/degradation</keyword>
<dbReference type="InterPro" id="IPR018109">
    <property type="entry name" value="Folylpolyglutamate_synth_CS"/>
</dbReference>
<comment type="similarity">
    <text evidence="1 9">Belongs to the MurCDEF family. MurE subfamily.</text>
</comment>
<gene>
    <name evidence="9" type="primary">murE</name>
    <name evidence="13" type="ORF">HAL011_05250</name>
    <name evidence="14" type="ORF">HAL013_06490</name>
    <name evidence="15" type="ORF">HAL09_02090</name>
</gene>
<dbReference type="EC" id="6.3.2.13" evidence="9"/>
<evidence type="ECO:0000313" key="14">
    <source>
        <dbReference type="EMBL" id="CRF42468.1"/>
    </source>
</evidence>
<evidence type="ECO:0000256" key="6">
    <source>
        <dbReference type="ARBA" id="ARBA00022960"/>
    </source>
</evidence>
<dbReference type="GO" id="GO:0005524">
    <property type="term" value="F:ATP binding"/>
    <property type="evidence" value="ECO:0007669"/>
    <property type="project" value="UniProtKB-UniRule"/>
</dbReference>
<reference evidence="16" key="3">
    <citation type="submission" date="2014-12" db="EMBL/GenBank/DDBJ databases">
        <authorList>
            <person name="Smet A."/>
        </authorList>
    </citation>
    <scope>NUCLEOTIDE SEQUENCE [LARGE SCALE GENOMIC DNA]</scope>
</reference>
<evidence type="ECO:0000259" key="11">
    <source>
        <dbReference type="Pfam" id="PF02875"/>
    </source>
</evidence>
<dbReference type="Pfam" id="PF08245">
    <property type="entry name" value="Mur_ligase_M"/>
    <property type="match status" value="1"/>
</dbReference>
<dbReference type="UniPathway" id="UPA00219"/>
<keyword evidence="9" id="KW-0460">Magnesium</keyword>
<feature type="binding site" evidence="9">
    <location>
        <position position="337"/>
    </location>
    <ligand>
        <name>meso-2,6-diaminopimelate</name>
        <dbReference type="ChEBI" id="CHEBI:57791"/>
    </ligand>
</feature>
<feature type="binding site" evidence="9">
    <location>
        <begin position="116"/>
        <end position="117"/>
    </location>
    <ligand>
        <name>UDP-N-acetyl-alpha-D-muramoyl-L-alanyl-D-glutamate</name>
        <dbReference type="ChEBI" id="CHEBI:83900"/>
    </ligand>
</feature>
<comment type="subcellular location">
    <subcellularLocation>
        <location evidence="9 10">Cytoplasm</location>
    </subcellularLocation>
</comment>
<dbReference type="EMBL" id="CDMN01000006">
    <property type="protein sequence ID" value="CRF43662.1"/>
    <property type="molecule type" value="Genomic_DNA"/>
</dbReference>
<proteinExistence type="inferred from homology"/>
<feature type="binding site" evidence="9">
    <location>
        <position position="149"/>
    </location>
    <ligand>
        <name>UDP-N-acetyl-alpha-D-muramoyl-L-alanyl-D-glutamate</name>
        <dbReference type="ChEBI" id="CHEBI:83900"/>
    </ligand>
</feature>
<dbReference type="GO" id="GO:0005737">
    <property type="term" value="C:cytoplasm"/>
    <property type="evidence" value="ECO:0007669"/>
    <property type="project" value="UniProtKB-SubCell"/>
</dbReference>
<keyword evidence="5 9" id="KW-0067">ATP-binding</keyword>
<evidence type="ECO:0000313" key="17">
    <source>
        <dbReference type="Proteomes" id="UP000041394"/>
    </source>
</evidence>
<evidence type="ECO:0000256" key="8">
    <source>
        <dbReference type="ARBA" id="ARBA00023316"/>
    </source>
</evidence>
<accession>A0A0K2XA89</accession>
<dbReference type="GO" id="GO:0051301">
    <property type="term" value="P:cell division"/>
    <property type="evidence" value="ECO:0007669"/>
    <property type="project" value="UniProtKB-KW"/>
</dbReference>
<dbReference type="PANTHER" id="PTHR23135">
    <property type="entry name" value="MUR LIGASE FAMILY MEMBER"/>
    <property type="match status" value="1"/>
</dbReference>
<keyword evidence="9 10" id="KW-0132">Cell division</keyword>
<evidence type="ECO:0000259" key="12">
    <source>
        <dbReference type="Pfam" id="PF08245"/>
    </source>
</evidence>
<evidence type="ECO:0000256" key="9">
    <source>
        <dbReference type="HAMAP-Rule" id="MF_00208"/>
    </source>
</evidence>
<dbReference type="RefSeq" id="WP_053941105.1">
    <property type="nucleotide sequence ID" value="NZ_CDMH01000030.1"/>
</dbReference>
<dbReference type="InterPro" id="IPR036615">
    <property type="entry name" value="Mur_ligase_C_dom_sf"/>
</dbReference>
<feature type="binding site" evidence="9">
    <location>
        <begin position="361"/>
        <end position="364"/>
    </location>
    <ligand>
        <name>meso-2,6-diaminopimelate</name>
        <dbReference type="ChEBI" id="CHEBI:57791"/>
    </ligand>
</feature>
<comment type="pathway">
    <text evidence="9 10">Cell wall biogenesis; peptidoglycan biosynthesis.</text>
</comment>
<dbReference type="GO" id="GO:0071555">
    <property type="term" value="P:cell wall organization"/>
    <property type="evidence" value="ECO:0007669"/>
    <property type="project" value="UniProtKB-KW"/>
</dbReference>
<dbReference type="PROSITE" id="PS01011">
    <property type="entry name" value="FOLYLPOLYGLU_SYNT_1"/>
    <property type="match status" value="1"/>
</dbReference>
<name>A0A0K2XA89_9HELI</name>
<feature type="short sequence motif" description="Meso-diaminopimelate recognition motif" evidence="9">
    <location>
        <begin position="361"/>
        <end position="364"/>
    </location>
</feature>
<dbReference type="SUPFAM" id="SSF53623">
    <property type="entry name" value="MurD-like peptide ligases, catalytic domain"/>
    <property type="match status" value="1"/>
</dbReference>
<dbReference type="GO" id="GO:0009252">
    <property type="term" value="P:peptidoglycan biosynthetic process"/>
    <property type="evidence" value="ECO:0007669"/>
    <property type="project" value="UniProtKB-UniRule"/>
</dbReference>
<dbReference type="InterPro" id="IPR005761">
    <property type="entry name" value="UDP-N-AcMur-Glu-dNH2Pim_ligase"/>
</dbReference>
<keyword evidence="2 9" id="KW-0963">Cytoplasm</keyword>
<evidence type="ECO:0000256" key="10">
    <source>
        <dbReference type="RuleBase" id="RU004135"/>
    </source>
</evidence>
<feature type="binding site" evidence="9">
    <location>
        <position position="414"/>
    </location>
    <ligand>
        <name>meso-2,6-diaminopimelate</name>
        <dbReference type="ChEBI" id="CHEBI:57791"/>
    </ligand>
</feature>
<evidence type="ECO:0000313" key="16">
    <source>
        <dbReference type="Proteomes" id="UP000038622"/>
    </source>
</evidence>
<dbReference type="InterPro" id="IPR004101">
    <property type="entry name" value="Mur_ligase_C"/>
</dbReference>
<evidence type="ECO:0000256" key="1">
    <source>
        <dbReference type="ARBA" id="ARBA00005898"/>
    </source>
</evidence>
<dbReference type="Gene3D" id="3.40.1190.10">
    <property type="entry name" value="Mur-like, catalytic domain"/>
    <property type="match status" value="1"/>
</dbReference>
<reference evidence="17 18" key="2">
    <citation type="submission" date="2014-12" db="EMBL/GenBank/DDBJ databases">
        <authorList>
            <person name="Jaenicke S."/>
        </authorList>
    </citation>
    <scope>NUCLEOTIDE SEQUENCE [LARGE SCALE GENOMIC DNA]</scope>
</reference>
<reference evidence="14" key="1">
    <citation type="submission" date="2014-12" db="EMBL/GenBank/DDBJ databases">
        <title>Whole genome sequences of four Staphylococcus schleiferi canine isolates.</title>
        <authorList>
            <person name="Misic A.M."/>
            <person name="Cain C."/>
            <person name="Morris D.O."/>
            <person name="Rankin S."/>
            <person name="Beiting D."/>
        </authorList>
    </citation>
    <scope>NUCLEOTIDE SEQUENCE</scope>
    <source>
        <strain evidence="13">ASB11</strain>
        <strain evidence="14">ASB13</strain>
        <strain evidence="15">ASB9</strain>
    </source>
</reference>
<dbReference type="SUPFAM" id="SSF53244">
    <property type="entry name" value="MurD-like peptide ligases, peptide-binding domain"/>
    <property type="match status" value="1"/>
</dbReference>
<dbReference type="Proteomes" id="UP000041394">
    <property type="component" value="Unassembled WGS sequence"/>
</dbReference>
<feature type="modified residue" description="N6-carboxylysine" evidence="9">
    <location>
        <position position="183"/>
    </location>
</feature>
<keyword evidence="7 9" id="KW-0573">Peptidoglycan synthesis</keyword>
<evidence type="ECO:0000256" key="2">
    <source>
        <dbReference type="ARBA" id="ARBA00022490"/>
    </source>
</evidence>
<keyword evidence="4 9" id="KW-0547">Nucleotide-binding</keyword>
<dbReference type="Pfam" id="PF02875">
    <property type="entry name" value="Mur_ligase_C"/>
    <property type="match status" value="1"/>
</dbReference>
<evidence type="ECO:0000256" key="7">
    <source>
        <dbReference type="ARBA" id="ARBA00022984"/>
    </source>
</evidence>
<comment type="catalytic activity">
    <reaction evidence="9">
        <text>UDP-N-acetyl-alpha-D-muramoyl-L-alanyl-D-glutamate + meso-2,6-diaminopimelate + ATP = UDP-N-acetyl-alpha-D-muramoyl-L-alanyl-gamma-D-glutamyl-meso-2,6-diaminopimelate + ADP + phosphate + H(+)</text>
        <dbReference type="Rhea" id="RHEA:23676"/>
        <dbReference type="ChEBI" id="CHEBI:15378"/>
        <dbReference type="ChEBI" id="CHEBI:30616"/>
        <dbReference type="ChEBI" id="CHEBI:43474"/>
        <dbReference type="ChEBI" id="CHEBI:57791"/>
        <dbReference type="ChEBI" id="CHEBI:83900"/>
        <dbReference type="ChEBI" id="CHEBI:83905"/>
        <dbReference type="ChEBI" id="CHEBI:456216"/>
        <dbReference type="EC" id="6.3.2.13"/>
    </reaction>
</comment>
<dbReference type="InterPro" id="IPR013221">
    <property type="entry name" value="Mur_ligase_cen"/>
</dbReference>
<feature type="binding site" evidence="9">
    <location>
        <position position="143"/>
    </location>
    <ligand>
        <name>UDP-N-acetyl-alpha-D-muramoyl-L-alanyl-D-glutamate</name>
        <dbReference type="ChEBI" id="CHEBI:83900"/>
    </ligand>
</feature>
<comment type="cofactor">
    <cofactor evidence="9">
        <name>Mg(2+)</name>
        <dbReference type="ChEBI" id="CHEBI:18420"/>
    </cofactor>
</comment>
<comment type="caution">
    <text evidence="9">Lacks conserved residue(s) required for the propagation of feature annotation.</text>
</comment>
<organism evidence="14 18">
    <name type="scientific">Helicobacter ailurogastricus</name>
    <dbReference type="NCBI Taxonomy" id="1578720"/>
    <lineage>
        <taxon>Bacteria</taxon>
        <taxon>Pseudomonadati</taxon>
        <taxon>Campylobacterota</taxon>
        <taxon>Epsilonproteobacteria</taxon>
        <taxon>Campylobacterales</taxon>
        <taxon>Helicobacteraceae</taxon>
        <taxon>Helicobacter</taxon>
    </lineage>
</organism>
<dbReference type="GO" id="GO:0000287">
    <property type="term" value="F:magnesium ion binding"/>
    <property type="evidence" value="ECO:0007669"/>
    <property type="project" value="UniProtKB-UniRule"/>
</dbReference>
<protein>
    <recommendedName>
        <fullName evidence="9">UDP-N-acetylmuramoyl-L-alanyl-D-glutamate--2,6-diaminopimelate ligase</fullName>
        <ecNumber evidence="9">6.3.2.13</ecNumber>
    </recommendedName>
    <alternativeName>
        <fullName evidence="9">Meso-A2pm-adding enzyme</fullName>
    </alternativeName>
    <alternativeName>
        <fullName evidence="9">Meso-diaminopimelate-adding enzyme</fullName>
    </alternativeName>
    <alternativeName>
        <fullName evidence="9">UDP-MurNAc-L-Ala-D-Glu:meso-diaminopimelate ligase</fullName>
    </alternativeName>
    <alternativeName>
        <fullName evidence="9">UDP-MurNAc-tripeptide synthetase</fullName>
    </alternativeName>
    <alternativeName>
        <fullName evidence="9">UDP-N-acetylmuramyl-tripeptide synthetase</fullName>
    </alternativeName>
</protein>
<dbReference type="PANTHER" id="PTHR23135:SF4">
    <property type="entry name" value="UDP-N-ACETYLMURAMOYL-L-ALANYL-D-GLUTAMATE--2,6-DIAMINOPIMELATE LIGASE MURE HOMOLOG, CHLOROPLASTIC"/>
    <property type="match status" value="1"/>
</dbReference>
<feature type="binding site" evidence="9">
    <location>
        <position position="21"/>
    </location>
    <ligand>
        <name>UDP-N-acetyl-alpha-D-muramoyl-L-alanyl-D-glutamate</name>
        <dbReference type="ChEBI" id="CHEBI:83900"/>
    </ligand>
</feature>
<comment type="function">
    <text evidence="9">Catalyzes the addition of meso-diaminopimelic acid to the nucleotide precursor UDP-N-acetylmuramoyl-L-alanyl-D-glutamate (UMAG) in the biosynthesis of bacterial cell-wall peptidoglycan.</text>
</comment>
<dbReference type="Gene3D" id="3.90.190.20">
    <property type="entry name" value="Mur ligase, C-terminal domain"/>
    <property type="match status" value="1"/>
</dbReference>
<evidence type="ECO:0000313" key="15">
    <source>
        <dbReference type="EMBL" id="CRF43662.1"/>
    </source>
</evidence>
<dbReference type="HAMAP" id="MF_00208">
    <property type="entry name" value="MurE"/>
    <property type="match status" value="1"/>
</dbReference>
<evidence type="ECO:0000256" key="4">
    <source>
        <dbReference type="ARBA" id="ARBA00022741"/>
    </source>
</evidence>
<dbReference type="OrthoDB" id="9800958at2"/>
<dbReference type="AlphaFoldDB" id="A0A0K2XA89"/>
<keyword evidence="6 9" id="KW-0133">Cell shape</keyword>
<dbReference type="NCBIfam" id="NF001126">
    <property type="entry name" value="PRK00139.1-4"/>
    <property type="match status" value="1"/>
</dbReference>
<dbReference type="GO" id="GO:0008360">
    <property type="term" value="P:regulation of cell shape"/>
    <property type="evidence" value="ECO:0007669"/>
    <property type="project" value="UniProtKB-KW"/>
</dbReference>
<keyword evidence="16" id="KW-1185">Reference proteome</keyword>
<feature type="domain" description="Mur ligase C-terminal" evidence="11">
    <location>
        <begin position="293"/>
        <end position="416"/>
    </location>
</feature>
<dbReference type="InterPro" id="IPR036565">
    <property type="entry name" value="Mur-like_cat_sf"/>
</dbReference>
<keyword evidence="3 9" id="KW-0436">Ligase</keyword>